<dbReference type="InterPro" id="IPR036152">
    <property type="entry name" value="Asp/glu_Ase-like_sf"/>
</dbReference>
<feature type="domain" description="L-asparaginase N-terminal" evidence="11">
    <location>
        <begin position="48"/>
        <end position="239"/>
    </location>
</feature>
<evidence type="ECO:0000256" key="4">
    <source>
        <dbReference type="ARBA" id="ARBA00049366"/>
    </source>
</evidence>
<feature type="non-terminal residue" evidence="13">
    <location>
        <position position="374"/>
    </location>
</feature>
<evidence type="ECO:0000256" key="3">
    <source>
        <dbReference type="ARBA" id="ARBA00022801"/>
    </source>
</evidence>
<feature type="active site" evidence="8">
    <location>
        <position position="137"/>
    </location>
</feature>
<evidence type="ECO:0000256" key="10">
    <source>
        <dbReference type="SAM" id="SignalP"/>
    </source>
</evidence>
<dbReference type="PROSITE" id="PS00917">
    <property type="entry name" value="ASN_GLN_ASE_2"/>
    <property type="match status" value="1"/>
</dbReference>
<feature type="signal peptide" evidence="10">
    <location>
        <begin position="1"/>
        <end position="22"/>
    </location>
</feature>
<dbReference type="Proteomes" id="UP000738349">
    <property type="component" value="Unassembled WGS sequence"/>
</dbReference>
<comment type="catalytic activity">
    <reaction evidence="4">
        <text>L-asparagine + H2O = L-aspartate + NH4(+)</text>
        <dbReference type="Rhea" id="RHEA:21016"/>
        <dbReference type="ChEBI" id="CHEBI:15377"/>
        <dbReference type="ChEBI" id="CHEBI:28938"/>
        <dbReference type="ChEBI" id="CHEBI:29991"/>
        <dbReference type="ChEBI" id="CHEBI:58048"/>
        <dbReference type="EC" id="3.5.1.1"/>
    </reaction>
</comment>
<evidence type="ECO:0000259" key="12">
    <source>
        <dbReference type="Pfam" id="PF17763"/>
    </source>
</evidence>
<name>A0A9P9INN6_9HYPO</name>
<dbReference type="PIRSF" id="PIRSF500176">
    <property type="entry name" value="L_ASNase"/>
    <property type="match status" value="1"/>
</dbReference>
<feature type="chain" id="PRO_5040212607" description="asparaginase" evidence="10">
    <location>
        <begin position="23"/>
        <end position="374"/>
    </location>
</feature>
<dbReference type="InterPro" id="IPR040919">
    <property type="entry name" value="Asparaginase_C"/>
</dbReference>
<dbReference type="Gene3D" id="3.40.50.40">
    <property type="match status" value="1"/>
</dbReference>
<dbReference type="CDD" id="cd08964">
    <property type="entry name" value="L-asparaginase_II"/>
    <property type="match status" value="1"/>
</dbReference>
<reference evidence="13" key="1">
    <citation type="journal article" date="2021" name="Nat. Commun.">
        <title>Genetic determinants of endophytism in the Arabidopsis root mycobiome.</title>
        <authorList>
            <person name="Mesny F."/>
            <person name="Miyauchi S."/>
            <person name="Thiergart T."/>
            <person name="Pickel B."/>
            <person name="Atanasova L."/>
            <person name="Karlsson M."/>
            <person name="Huettel B."/>
            <person name="Barry K.W."/>
            <person name="Haridas S."/>
            <person name="Chen C."/>
            <person name="Bauer D."/>
            <person name="Andreopoulos W."/>
            <person name="Pangilinan J."/>
            <person name="LaButti K."/>
            <person name="Riley R."/>
            <person name="Lipzen A."/>
            <person name="Clum A."/>
            <person name="Drula E."/>
            <person name="Henrissat B."/>
            <person name="Kohler A."/>
            <person name="Grigoriev I.V."/>
            <person name="Martin F.M."/>
            <person name="Hacquard S."/>
        </authorList>
    </citation>
    <scope>NUCLEOTIDE SEQUENCE</scope>
    <source>
        <strain evidence="13">MPI-CAGE-AT-0147</strain>
    </source>
</reference>
<dbReference type="InterPro" id="IPR027475">
    <property type="entry name" value="Asparaginase/glutaminase_AS2"/>
</dbReference>
<evidence type="ECO:0000256" key="9">
    <source>
        <dbReference type="RuleBase" id="RU004456"/>
    </source>
</evidence>
<dbReference type="InterPro" id="IPR027473">
    <property type="entry name" value="L-asparaginase_C"/>
</dbReference>
<organism evidence="13 14">
    <name type="scientific">Dactylonectria macrodidyma</name>
    <dbReference type="NCBI Taxonomy" id="307937"/>
    <lineage>
        <taxon>Eukaryota</taxon>
        <taxon>Fungi</taxon>
        <taxon>Dikarya</taxon>
        <taxon>Ascomycota</taxon>
        <taxon>Pezizomycotina</taxon>
        <taxon>Sordariomycetes</taxon>
        <taxon>Hypocreomycetidae</taxon>
        <taxon>Hypocreales</taxon>
        <taxon>Nectriaceae</taxon>
        <taxon>Dactylonectria</taxon>
    </lineage>
</organism>
<dbReference type="InterPro" id="IPR037152">
    <property type="entry name" value="L-asparaginase_N_sf"/>
</dbReference>
<comment type="caution">
    <text evidence="13">The sequence shown here is derived from an EMBL/GenBank/DDBJ whole genome shotgun (WGS) entry which is preliminary data.</text>
</comment>
<proteinExistence type="inferred from homology"/>
<feature type="active site" evidence="7">
    <location>
        <position position="57"/>
    </location>
</feature>
<feature type="binding site" evidence="6">
    <location>
        <position position="104"/>
    </location>
    <ligand>
        <name>substrate</name>
    </ligand>
</feature>
<evidence type="ECO:0000313" key="13">
    <source>
        <dbReference type="EMBL" id="KAH7127277.1"/>
    </source>
</evidence>
<dbReference type="PRINTS" id="PR00139">
    <property type="entry name" value="ASNGLNASE"/>
</dbReference>
<dbReference type="PANTHER" id="PTHR11707:SF28">
    <property type="entry name" value="60 KDA LYSOPHOSPHOLIPASE"/>
    <property type="match status" value="1"/>
</dbReference>
<feature type="active site" description="O-isoaspartyl threonine intermediate" evidence="5">
    <location>
        <position position="57"/>
    </location>
</feature>
<dbReference type="PANTHER" id="PTHR11707">
    <property type="entry name" value="L-ASPARAGINASE"/>
    <property type="match status" value="1"/>
</dbReference>
<keyword evidence="14" id="KW-1185">Reference proteome</keyword>
<feature type="binding site" evidence="6">
    <location>
        <begin position="137"/>
        <end position="138"/>
    </location>
    <ligand>
        <name>substrate</name>
    </ligand>
</feature>
<protein>
    <recommendedName>
        <fullName evidence="2">asparaginase</fullName>
        <ecNumber evidence="2">3.5.1.1</ecNumber>
    </recommendedName>
</protein>
<evidence type="ECO:0000256" key="7">
    <source>
        <dbReference type="PROSITE-ProRule" id="PRU10099"/>
    </source>
</evidence>
<keyword evidence="3" id="KW-0378">Hydrolase</keyword>
<dbReference type="PROSITE" id="PS51732">
    <property type="entry name" value="ASN_GLN_ASE_3"/>
    <property type="match status" value="1"/>
</dbReference>
<evidence type="ECO:0000256" key="1">
    <source>
        <dbReference type="ARBA" id="ARBA00010518"/>
    </source>
</evidence>
<dbReference type="EMBL" id="JAGMUV010000019">
    <property type="protein sequence ID" value="KAH7127277.1"/>
    <property type="molecule type" value="Genomic_DNA"/>
</dbReference>
<evidence type="ECO:0000256" key="6">
    <source>
        <dbReference type="PIRSR" id="PIRSR001220-2"/>
    </source>
</evidence>
<dbReference type="GO" id="GO:0006530">
    <property type="term" value="P:L-asparagine catabolic process"/>
    <property type="evidence" value="ECO:0007669"/>
    <property type="project" value="UniProtKB-ARBA"/>
</dbReference>
<evidence type="ECO:0000256" key="2">
    <source>
        <dbReference type="ARBA" id="ARBA00012920"/>
    </source>
</evidence>
<dbReference type="PROSITE" id="PS00144">
    <property type="entry name" value="ASN_GLN_ASE_1"/>
    <property type="match status" value="1"/>
</dbReference>
<dbReference type="EC" id="3.5.1.1" evidence="2"/>
<gene>
    <name evidence="13" type="ORF">EDB81DRAFT_729296</name>
</gene>
<dbReference type="NCBIfam" id="TIGR00520">
    <property type="entry name" value="asnASE_II"/>
    <property type="match status" value="1"/>
</dbReference>
<dbReference type="SMART" id="SM00870">
    <property type="entry name" value="Asparaginase"/>
    <property type="match status" value="1"/>
</dbReference>
<evidence type="ECO:0000256" key="8">
    <source>
        <dbReference type="PROSITE-ProRule" id="PRU10100"/>
    </source>
</evidence>
<dbReference type="FunFam" id="3.40.50.1170:FF:000001">
    <property type="entry name" value="L-asparaginase 2"/>
    <property type="match status" value="1"/>
</dbReference>
<evidence type="ECO:0000259" key="11">
    <source>
        <dbReference type="Pfam" id="PF00710"/>
    </source>
</evidence>
<accession>A0A9P9INN6</accession>
<dbReference type="GO" id="GO:0004067">
    <property type="term" value="F:asparaginase activity"/>
    <property type="evidence" value="ECO:0007669"/>
    <property type="project" value="UniProtKB-UniRule"/>
</dbReference>
<evidence type="ECO:0000313" key="14">
    <source>
        <dbReference type="Proteomes" id="UP000738349"/>
    </source>
</evidence>
<feature type="domain" description="Asparaginase/glutaminase C-terminal" evidence="12">
    <location>
        <begin position="263"/>
        <end position="373"/>
    </location>
</feature>
<dbReference type="OrthoDB" id="542841at2759"/>
<dbReference type="InterPro" id="IPR006034">
    <property type="entry name" value="Asparaginase/glutaminase-like"/>
</dbReference>
<keyword evidence="10" id="KW-0732">Signal</keyword>
<dbReference type="PIRSF" id="PIRSF001220">
    <property type="entry name" value="L-ASNase_gatD"/>
    <property type="match status" value="1"/>
</dbReference>
<dbReference type="Pfam" id="PF00710">
    <property type="entry name" value="Asparaginase"/>
    <property type="match status" value="1"/>
</dbReference>
<dbReference type="Gene3D" id="3.40.50.1170">
    <property type="entry name" value="L-asparaginase, N-terminal domain"/>
    <property type="match status" value="1"/>
</dbReference>
<dbReference type="Pfam" id="PF17763">
    <property type="entry name" value="Asparaginase_C"/>
    <property type="match status" value="1"/>
</dbReference>
<dbReference type="InterPro" id="IPR027474">
    <property type="entry name" value="L-asparaginase_N"/>
</dbReference>
<dbReference type="AlphaFoldDB" id="A0A9P9INN6"/>
<comment type="similarity">
    <text evidence="1 9">Belongs to the asparaginase 1 family.</text>
</comment>
<dbReference type="SUPFAM" id="SSF53774">
    <property type="entry name" value="Glutaminase/Asparaginase"/>
    <property type="match status" value="1"/>
</dbReference>
<dbReference type="InterPro" id="IPR020827">
    <property type="entry name" value="Asparaginase/glutaminase_AS1"/>
</dbReference>
<evidence type="ECO:0000256" key="5">
    <source>
        <dbReference type="PIRSR" id="PIRSR001220-1"/>
    </source>
</evidence>
<dbReference type="InterPro" id="IPR004550">
    <property type="entry name" value="AsnASE_II"/>
</dbReference>
<sequence length="374" mass="39093">MLVMPSLLRLVVAASSALLAGAVPVPVSVLSPAVLFTRENSFNASLPNITIFATGGTIAGSASSSSEVTGYQAGALGVDVLINAVPEILNISNVNGVQFSNIGSQAMNSSLLVDLSQRIQKAVDSPYVSGVVVTHGTDTLEETAYFLDLTIRTEKPVVVVGAMRPATAISADGPMNLLESVTLAVSPLGRGRGVMVVLNDRIGSAYYITKTNANSLDTFKAYEQGFLGAFEDTKPFFFYPPAIPVGRPYFDVSRNHAANGMPHVDILYGYQELNAALIPAAVKSGAKGLVLAGSGAGSWTDDGNAAVQKAIKENSTAVVYSRRPLDGFVAQGPIEDGVELGVGGGFLNPQKARILLQLALNAGYNLAQIRSIFE</sequence>